<evidence type="ECO:0000313" key="1">
    <source>
        <dbReference type="EMBL" id="CAG8722407.1"/>
    </source>
</evidence>
<dbReference type="EMBL" id="CAJVPP010013913">
    <property type="protein sequence ID" value="CAG8722407.1"/>
    <property type="molecule type" value="Genomic_DNA"/>
</dbReference>
<keyword evidence="2" id="KW-1185">Reference proteome</keyword>
<comment type="caution">
    <text evidence="1">The sequence shown here is derived from an EMBL/GenBank/DDBJ whole genome shotgun (WGS) entry which is preliminary data.</text>
</comment>
<reference evidence="1" key="1">
    <citation type="submission" date="2021-06" db="EMBL/GenBank/DDBJ databases">
        <authorList>
            <person name="Kallberg Y."/>
            <person name="Tangrot J."/>
            <person name="Rosling A."/>
        </authorList>
    </citation>
    <scope>NUCLEOTIDE SEQUENCE</scope>
    <source>
        <strain evidence="1">87-6 pot B 2015</strain>
    </source>
</reference>
<sequence>TLRLRAKWINNSATFCVRSTECSTYIDGINKNSPFYQYCKNANIMELLEYFNDPEDCTPKFWNQLARMRRASAFKDKQIFSGLCEIFVKITNLLPFVLEIISNNSKNISDVYEIHNQVLNLTAYFKIHILSIGVDSTSIEIKVQKNIMQTNTEMKLEFIDELY</sequence>
<feature type="non-terminal residue" evidence="1">
    <location>
        <position position="163"/>
    </location>
</feature>
<gene>
    <name evidence="1" type="ORF">FMOSSE_LOCUS15086</name>
</gene>
<dbReference type="AlphaFoldDB" id="A0A9N9I7B2"/>
<dbReference type="Proteomes" id="UP000789375">
    <property type="component" value="Unassembled WGS sequence"/>
</dbReference>
<protein>
    <submittedName>
        <fullName evidence="1">9807_t:CDS:1</fullName>
    </submittedName>
</protein>
<evidence type="ECO:0000313" key="2">
    <source>
        <dbReference type="Proteomes" id="UP000789375"/>
    </source>
</evidence>
<name>A0A9N9I7B2_FUNMO</name>
<proteinExistence type="predicted"/>
<accession>A0A9N9I7B2</accession>
<feature type="non-terminal residue" evidence="1">
    <location>
        <position position="1"/>
    </location>
</feature>
<organism evidence="1 2">
    <name type="scientific">Funneliformis mosseae</name>
    <name type="common">Endomycorrhizal fungus</name>
    <name type="synonym">Glomus mosseae</name>
    <dbReference type="NCBI Taxonomy" id="27381"/>
    <lineage>
        <taxon>Eukaryota</taxon>
        <taxon>Fungi</taxon>
        <taxon>Fungi incertae sedis</taxon>
        <taxon>Mucoromycota</taxon>
        <taxon>Glomeromycotina</taxon>
        <taxon>Glomeromycetes</taxon>
        <taxon>Glomerales</taxon>
        <taxon>Glomeraceae</taxon>
        <taxon>Funneliformis</taxon>
    </lineage>
</organism>